<accession>H5XF88</accession>
<dbReference type="HOGENOM" id="CLU_136025_2_1_11"/>
<evidence type="ECO:0000259" key="2">
    <source>
        <dbReference type="SMART" id="SM00834"/>
    </source>
</evidence>
<proteinExistence type="predicted"/>
<dbReference type="AlphaFoldDB" id="H5XF88"/>
<dbReference type="Proteomes" id="UP000002791">
    <property type="component" value="Chromosome"/>
</dbReference>
<evidence type="ECO:0000313" key="4">
    <source>
        <dbReference type="Proteomes" id="UP000002791"/>
    </source>
</evidence>
<dbReference type="STRING" id="882082.SaccyDRAFT_2640"/>
<dbReference type="EMBL" id="CM001440">
    <property type="protein sequence ID" value="EHR61498.1"/>
    <property type="molecule type" value="Genomic_DNA"/>
</dbReference>
<gene>
    <name evidence="3" type="ORF">SaccyDRAFT_2640</name>
</gene>
<dbReference type="eggNOG" id="COG2331">
    <property type="taxonomic scope" value="Bacteria"/>
</dbReference>
<protein>
    <submittedName>
        <fullName evidence="3">Putative regulatory protein, FmdB family</fullName>
    </submittedName>
</protein>
<sequence length="93" mass="10220">MVTYSYRCRECGDFDVRAPMGEAAPRRSCPRCGASAARRFTVPLVRRGDPAVWRAVESTERSAEQPDVVSGPPPVSGAARVSRDPRHARLPRP</sequence>
<dbReference type="Pfam" id="PF09723">
    <property type="entry name" value="Zn_ribbon_8"/>
    <property type="match status" value="1"/>
</dbReference>
<evidence type="ECO:0000313" key="3">
    <source>
        <dbReference type="EMBL" id="EHR61498.1"/>
    </source>
</evidence>
<keyword evidence="4" id="KW-1185">Reference proteome</keyword>
<feature type="domain" description="Putative regulatory protein FmdB zinc ribbon" evidence="2">
    <location>
        <begin position="1"/>
        <end position="41"/>
    </location>
</feature>
<organism evidence="3 4">
    <name type="scientific">Saccharomonospora cyanea NA-134</name>
    <dbReference type="NCBI Taxonomy" id="882082"/>
    <lineage>
        <taxon>Bacteria</taxon>
        <taxon>Bacillati</taxon>
        <taxon>Actinomycetota</taxon>
        <taxon>Actinomycetes</taxon>
        <taxon>Pseudonocardiales</taxon>
        <taxon>Pseudonocardiaceae</taxon>
        <taxon>Saccharomonospora</taxon>
    </lineage>
</organism>
<evidence type="ECO:0000256" key="1">
    <source>
        <dbReference type="SAM" id="MobiDB-lite"/>
    </source>
</evidence>
<dbReference type="SMART" id="SM00834">
    <property type="entry name" value="CxxC_CXXC_SSSS"/>
    <property type="match status" value="1"/>
</dbReference>
<dbReference type="OrthoDB" id="9792898at2"/>
<name>H5XF88_9PSEU</name>
<reference evidence="3 4" key="1">
    <citation type="submission" date="2011-11" db="EMBL/GenBank/DDBJ databases">
        <title>The Noncontiguous Finished sequence of Saccharomonospora cyanea NA-134.</title>
        <authorList>
            <consortium name="US DOE Joint Genome Institute"/>
            <person name="Lucas S."/>
            <person name="Han J."/>
            <person name="Lapidus A."/>
            <person name="Cheng J.-F."/>
            <person name="Goodwin L."/>
            <person name="Pitluck S."/>
            <person name="Peters L."/>
            <person name="Ovchinnikova G."/>
            <person name="Lu M."/>
            <person name="Detter J.C."/>
            <person name="Han C."/>
            <person name="Tapia R."/>
            <person name="Land M."/>
            <person name="Hauser L."/>
            <person name="Kyrpides N."/>
            <person name="Ivanova N."/>
            <person name="Pagani I."/>
            <person name="Brambilla E.-M."/>
            <person name="Klenk H.-P."/>
            <person name="Woyke T."/>
        </authorList>
    </citation>
    <scope>NUCLEOTIDE SEQUENCE [LARGE SCALE GENOMIC DNA]</scope>
    <source>
        <strain evidence="3 4">NA-134</strain>
    </source>
</reference>
<feature type="region of interest" description="Disordered" evidence="1">
    <location>
        <begin position="56"/>
        <end position="93"/>
    </location>
</feature>
<dbReference type="NCBIfam" id="TIGR02605">
    <property type="entry name" value="CxxC_CxxC_SSSS"/>
    <property type="match status" value="1"/>
</dbReference>
<dbReference type="RefSeq" id="WP_005456744.1">
    <property type="nucleotide sequence ID" value="NZ_CM001440.1"/>
</dbReference>
<dbReference type="InterPro" id="IPR013429">
    <property type="entry name" value="Regulatory_FmdB_Zinc_ribbon"/>
</dbReference>